<dbReference type="EnsemblMetazoa" id="ISCW011665-RA">
    <property type="protein sequence ID" value="ISCW011665-PA"/>
    <property type="gene ID" value="ISCW011665"/>
</dbReference>
<feature type="compositionally biased region" description="Low complexity" evidence="1">
    <location>
        <begin position="23"/>
        <end position="37"/>
    </location>
</feature>
<feature type="region of interest" description="Disordered" evidence="1">
    <location>
        <begin position="23"/>
        <end position="157"/>
    </location>
</feature>
<sequence length="157" mass="16228">MFSQLAPRPPTLFGSHVEADVSGARAGSATAAAISDGDTWSGGSRGSRKRRSSAGTGRKAPAAWALGPAAPGRPTVPPTGRAAASSSSRTGMARARRAGNPPVPFRTDLARFRAGRLPIPRTSPRDPRAPHCSPLPRLGASCPDEDYAQEEAPPLAR</sequence>
<accession>B7Q935</accession>
<dbReference type="EMBL" id="ABJB010755265">
    <property type="status" value="NOT_ANNOTATED_CDS"/>
    <property type="molecule type" value="Genomic_DNA"/>
</dbReference>
<feature type="compositionally biased region" description="Low complexity" evidence="1">
    <location>
        <begin position="53"/>
        <end position="73"/>
    </location>
</feature>
<protein>
    <submittedName>
        <fullName evidence="2 3">Uncharacterized protein</fullName>
    </submittedName>
</protein>
<dbReference type="AlphaFoldDB" id="B7Q935"/>
<dbReference type="EMBL" id="DS887167">
    <property type="protein sequence ID" value="EEC15357.1"/>
    <property type="molecule type" value="Genomic_DNA"/>
</dbReference>
<keyword evidence="4" id="KW-1185">Reference proteome</keyword>
<evidence type="ECO:0000313" key="2">
    <source>
        <dbReference type="EMBL" id="EEC15357.1"/>
    </source>
</evidence>
<dbReference type="PaxDb" id="6945-B7Q935"/>
<evidence type="ECO:0000313" key="4">
    <source>
        <dbReference type="Proteomes" id="UP000001555"/>
    </source>
</evidence>
<gene>
    <name evidence="2" type="ORF">IscW_ISCW011665</name>
</gene>
<dbReference type="HOGENOM" id="CLU_1679896_0_0_1"/>
<dbReference type="VEuPathDB" id="VectorBase:ISCW011665"/>
<reference evidence="3" key="2">
    <citation type="submission" date="2020-05" db="UniProtKB">
        <authorList>
            <consortium name="EnsemblMetazoa"/>
        </authorList>
    </citation>
    <scope>IDENTIFICATION</scope>
    <source>
        <strain evidence="3">wikel</strain>
    </source>
</reference>
<dbReference type="InParanoid" id="B7Q935"/>
<reference evidence="2 4" key="1">
    <citation type="submission" date="2008-03" db="EMBL/GenBank/DDBJ databases">
        <title>Annotation of Ixodes scapularis.</title>
        <authorList>
            <consortium name="Ixodes scapularis Genome Project Consortium"/>
            <person name="Caler E."/>
            <person name="Hannick L.I."/>
            <person name="Bidwell S."/>
            <person name="Joardar V."/>
            <person name="Thiagarajan M."/>
            <person name="Amedeo P."/>
            <person name="Galinsky K.J."/>
            <person name="Schobel S."/>
            <person name="Inman J."/>
            <person name="Hostetler J."/>
            <person name="Miller J."/>
            <person name="Hammond M."/>
            <person name="Megy K."/>
            <person name="Lawson D."/>
            <person name="Kodira C."/>
            <person name="Sutton G."/>
            <person name="Meyer J."/>
            <person name="Hill C.A."/>
            <person name="Birren B."/>
            <person name="Nene V."/>
            <person name="Collins F."/>
            <person name="Alarcon-Chaidez F."/>
            <person name="Wikel S."/>
            <person name="Strausberg R."/>
        </authorList>
    </citation>
    <scope>NUCLEOTIDE SEQUENCE [LARGE SCALE GENOMIC DNA]</scope>
    <source>
        <strain evidence="4">Wikel</strain>
        <strain evidence="2">Wikel colony</strain>
    </source>
</reference>
<evidence type="ECO:0000313" key="3">
    <source>
        <dbReference type="EnsemblMetazoa" id="ISCW011665-PA"/>
    </source>
</evidence>
<dbReference type="Proteomes" id="UP000001555">
    <property type="component" value="Unassembled WGS sequence"/>
</dbReference>
<evidence type="ECO:0000256" key="1">
    <source>
        <dbReference type="SAM" id="MobiDB-lite"/>
    </source>
</evidence>
<name>B7Q935_IXOSC</name>
<proteinExistence type="predicted"/>
<feature type="compositionally biased region" description="Low complexity" evidence="1">
    <location>
        <begin position="80"/>
        <end position="93"/>
    </location>
</feature>
<organism>
    <name type="scientific">Ixodes scapularis</name>
    <name type="common">Black-legged tick</name>
    <name type="synonym">Deer tick</name>
    <dbReference type="NCBI Taxonomy" id="6945"/>
    <lineage>
        <taxon>Eukaryota</taxon>
        <taxon>Metazoa</taxon>
        <taxon>Ecdysozoa</taxon>
        <taxon>Arthropoda</taxon>
        <taxon>Chelicerata</taxon>
        <taxon>Arachnida</taxon>
        <taxon>Acari</taxon>
        <taxon>Parasitiformes</taxon>
        <taxon>Ixodida</taxon>
        <taxon>Ixodoidea</taxon>
        <taxon>Ixodidae</taxon>
        <taxon>Ixodinae</taxon>
        <taxon>Ixodes</taxon>
    </lineage>
</organism>